<organism evidence="2 3">
    <name type="scientific">Pseudorhizobium endolithicum</name>
    <dbReference type="NCBI Taxonomy" id="1191678"/>
    <lineage>
        <taxon>Bacteria</taxon>
        <taxon>Pseudomonadati</taxon>
        <taxon>Pseudomonadota</taxon>
        <taxon>Alphaproteobacteria</taxon>
        <taxon>Hyphomicrobiales</taxon>
        <taxon>Rhizobiaceae</taxon>
        <taxon>Rhizobium/Agrobacterium group</taxon>
        <taxon>Pseudorhizobium</taxon>
    </lineage>
</organism>
<reference evidence="2 3" key="1">
    <citation type="submission" date="2020-11" db="EMBL/GenBank/DDBJ databases">
        <authorList>
            <person name="Lassalle F."/>
        </authorList>
    </citation>
    <scope>NUCLEOTIDE SEQUENCE [LARGE SCALE GENOMIC DNA]</scope>
    <source>
        <strain evidence="2 3">JC140</strain>
    </source>
</reference>
<sequence>MSYRLRYSAEAREDLTRLYDFLLQRDVAAADKAVEIIIRAINNLREFPFTARRAPGDDSFLRELVIPFGSGGYVALFAIEDAKTVTILAVRHQREDDYH</sequence>
<keyword evidence="1" id="KW-1277">Toxin-antitoxin system</keyword>
<protein>
    <submittedName>
        <fullName evidence="2">Type II toxin-antitoxin system RelE/ParE family toxin</fullName>
    </submittedName>
</protein>
<dbReference type="InterPro" id="IPR007712">
    <property type="entry name" value="RelE/ParE_toxin"/>
</dbReference>
<keyword evidence="3" id="KW-1185">Reference proteome</keyword>
<evidence type="ECO:0000313" key="3">
    <source>
        <dbReference type="Proteomes" id="UP000606921"/>
    </source>
</evidence>
<dbReference type="RefSeq" id="WP_142591853.1">
    <property type="nucleotide sequence ID" value="NZ_CABFWF030000006.1"/>
</dbReference>
<dbReference type="Pfam" id="PF05016">
    <property type="entry name" value="ParE_toxin"/>
    <property type="match status" value="1"/>
</dbReference>
<proteinExistence type="predicted"/>
<dbReference type="Gene3D" id="3.30.2310.20">
    <property type="entry name" value="RelE-like"/>
    <property type="match status" value="1"/>
</dbReference>
<accession>A0ABM8PGK5</accession>
<evidence type="ECO:0000313" key="2">
    <source>
        <dbReference type="EMBL" id="CAD7028413.1"/>
    </source>
</evidence>
<name>A0ABM8PGK5_9HYPH</name>
<dbReference type="InterPro" id="IPR035093">
    <property type="entry name" value="RelE/ParE_toxin_dom_sf"/>
</dbReference>
<comment type="caution">
    <text evidence="2">The sequence shown here is derived from an EMBL/GenBank/DDBJ whole genome shotgun (WGS) entry which is preliminary data.</text>
</comment>
<dbReference type="EMBL" id="CABFWF030000006">
    <property type="protein sequence ID" value="CAD7028413.1"/>
    <property type="molecule type" value="Genomic_DNA"/>
</dbReference>
<gene>
    <name evidence="2" type="ORF">REJC140_02623</name>
</gene>
<dbReference type="Proteomes" id="UP000606921">
    <property type="component" value="Unassembled WGS sequence"/>
</dbReference>
<evidence type="ECO:0000256" key="1">
    <source>
        <dbReference type="ARBA" id="ARBA00022649"/>
    </source>
</evidence>